<evidence type="ECO:0000259" key="6">
    <source>
        <dbReference type="Pfam" id="PF23559"/>
    </source>
</evidence>
<sequence>MKIVEMCNGLPLTIILVAGILRSMEPNDWKRVIDSVNRGNQQVLVKSLLALWMVEGFIRKVETKRLSDVAGEYLNDLIGRSLLMVSKVTSTGRVKRCRVHDLLHEFCSQKTKEEQFFHFLERGYDELSGFNEPPYLRRLCVRSSAEDFIESNVFCPRVRSLRFKYSQHHVSQSFTLMMHICKRLRVLDLEQIHLHDGIPCEIGELVGFAYLAIGGSVREIPQSTEMPSCFGNIQTLQLIEVTPTVTDLVKKIEEVQTDSGNSDLKIIIFMEHSCGDNKVVLKGL</sequence>
<dbReference type="Proteomes" id="UP001161247">
    <property type="component" value="Chromosome 7"/>
</dbReference>
<protein>
    <submittedName>
        <fullName evidence="7">OLC1v1013475C1</fullName>
    </submittedName>
</protein>
<keyword evidence="3" id="KW-0433">Leucine-rich repeat</keyword>
<accession>A0AAV1E1L7</accession>
<dbReference type="InterPro" id="IPR032675">
    <property type="entry name" value="LRR_dom_sf"/>
</dbReference>
<dbReference type="InterPro" id="IPR058922">
    <property type="entry name" value="WHD_DRP"/>
</dbReference>
<dbReference type="InterPro" id="IPR042197">
    <property type="entry name" value="Apaf_helical"/>
</dbReference>
<evidence type="ECO:0000256" key="1">
    <source>
        <dbReference type="ARBA" id="ARBA00004496"/>
    </source>
</evidence>
<dbReference type="Gene3D" id="3.80.10.10">
    <property type="entry name" value="Ribonuclease Inhibitor"/>
    <property type="match status" value="1"/>
</dbReference>
<reference evidence="7" key="1">
    <citation type="submission" date="2023-03" db="EMBL/GenBank/DDBJ databases">
        <authorList>
            <person name="Julca I."/>
        </authorList>
    </citation>
    <scope>NUCLEOTIDE SEQUENCE</scope>
</reference>
<evidence type="ECO:0000256" key="3">
    <source>
        <dbReference type="ARBA" id="ARBA00022614"/>
    </source>
</evidence>
<feature type="domain" description="Disease resistance protein winged helix" evidence="6">
    <location>
        <begin position="45"/>
        <end position="106"/>
    </location>
</feature>
<proteinExistence type="predicted"/>
<name>A0AAV1E1L7_OLDCO</name>
<keyword evidence="8" id="KW-1185">Reference proteome</keyword>
<dbReference type="SUPFAM" id="SSF52058">
    <property type="entry name" value="L domain-like"/>
    <property type="match status" value="1"/>
</dbReference>
<dbReference type="Pfam" id="PF23559">
    <property type="entry name" value="WHD_DRP"/>
    <property type="match status" value="1"/>
</dbReference>
<evidence type="ECO:0000313" key="8">
    <source>
        <dbReference type="Proteomes" id="UP001161247"/>
    </source>
</evidence>
<dbReference type="AlphaFoldDB" id="A0AAV1E1L7"/>
<dbReference type="GO" id="GO:0005737">
    <property type="term" value="C:cytoplasm"/>
    <property type="evidence" value="ECO:0007669"/>
    <property type="project" value="UniProtKB-SubCell"/>
</dbReference>
<dbReference type="PANTHER" id="PTHR23155">
    <property type="entry name" value="DISEASE RESISTANCE PROTEIN RP"/>
    <property type="match status" value="1"/>
</dbReference>
<keyword evidence="5" id="KW-0067">ATP-binding</keyword>
<evidence type="ECO:0000256" key="2">
    <source>
        <dbReference type="ARBA" id="ARBA00022490"/>
    </source>
</evidence>
<dbReference type="PANTHER" id="PTHR23155:SF1152">
    <property type="entry name" value="AAA+ ATPASE DOMAIN-CONTAINING PROTEIN"/>
    <property type="match status" value="1"/>
</dbReference>
<dbReference type="Gene3D" id="1.10.8.430">
    <property type="entry name" value="Helical domain of apoptotic protease-activating factors"/>
    <property type="match status" value="1"/>
</dbReference>
<organism evidence="7 8">
    <name type="scientific">Oldenlandia corymbosa var. corymbosa</name>
    <dbReference type="NCBI Taxonomy" id="529605"/>
    <lineage>
        <taxon>Eukaryota</taxon>
        <taxon>Viridiplantae</taxon>
        <taxon>Streptophyta</taxon>
        <taxon>Embryophyta</taxon>
        <taxon>Tracheophyta</taxon>
        <taxon>Spermatophyta</taxon>
        <taxon>Magnoliopsida</taxon>
        <taxon>eudicotyledons</taxon>
        <taxon>Gunneridae</taxon>
        <taxon>Pentapetalae</taxon>
        <taxon>asterids</taxon>
        <taxon>lamiids</taxon>
        <taxon>Gentianales</taxon>
        <taxon>Rubiaceae</taxon>
        <taxon>Rubioideae</taxon>
        <taxon>Spermacoceae</taxon>
        <taxon>Hedyotis-Oldenlandia complex</taxon>
        <taxon>Oldenlandia</taxon>
    </lineage>
</organism>
<evidence type="ECO:0000313" key="7">
    <source>
        <dbReference type="EMBL" id="CAI9112960.1"/>
    </source>
</evidence>
<evidence type="ECO:0000256" key="5">
    <source>
        <dbReference type="ARBA" id="ARBA00022840"/>
    </source>
</evidence>
<dbReference type="GO" id="GO:0098542">
    <property type="term" value="P:defense response to other organism"/>
    <property type="evidence" value="ECO:0007669"/>
    <property type="project" value="TreeGrafter"/>
</dbReference>
<dbReference type="EMBL" id="OX459124">
    <property type="protein sequence ID" value="CAI9112960.1"/>
    <property type="molecule type" value="Genomic_DNA"/>
</dbReference>
<evidence type="ECO:0000256" key="4">
    <source>
        <dbReference type="ARBA" id="ARBA00022741"/>
    </source>
</evidence>
<gene>
    <name evidence="7" type="ORF">OLC1_LOCUS20053</name>
</gene>
<dbReference type="InterPro" id="IPR044974">
    <property type="entry name" value="Disease_R_plants"/>
</dbReference>
<keyword evidence="2" id="KW-0963">Cytoplasm</keyword>
<keyword evidence="4" id="KW-0547">Nucleotide-binding</keyword>
<comment type="subcellular location">
    <subcellularLocation>
        <location evidence="1">Cytoplasm</location>
    </subcellularLocation>
</comment>